<dbReference type="GO" id="GO:0061041">
    <property type="term" value="P:regulation of wound healing"/>
    <property type="evidence" value="ECO:0007669"/>
    <property type="project" value="TreeGrafter"/>
</dbReference>
<feature type="transmembrane region" description="Helical" evidence="2">
    <location>
        <begin position="225"/>
        <end position="250"/>
    </location>
</feature>
<dbReference type="GO" id="GO:0035020">
    <property type="term" value="P:regulation of Rac protein signal transduction"/>
    <property type="evidence" value="ECO:0007669"/>
    <property type="project" value="TreeGrafter"/>
</dbReference>
<dbReference type="PROSITE" id="PS50835">
    <property type="entry name" value="IG_LIKE"/>
    <property type="match status" value="1"/>
</dbReference>
<evidence type="ECO:0000259" key="3">
    <source>
        <dbReference type="PROSITE" id="PS50835"/>
    </source>
</evidence>
<dbReference type="GO" id="GO:0044291">
    <property type="term" value="C:cell-cell contact zone"/>
    <property type="evidence" value="ECO:0007669"/>
    <property type="project" value="TreeGrafter"/>
</dbReference>
<keyword evidence="2" id="KW-1133">Transmembrane helix</keyword>
<protein>
    <submittedName>
        <fullName evidence="4">Cell adhesion molecule 4-like protein</fullName>
    </submittedName>
</protein>
<evidence type="ECO:0000256" key="2">
    <source>
        <dbReference type="SAM" id="Phobius"/>
    </source>
</evidence>
<dbReference type="InterPro" id="IPR013783">
    <property type="entry name" value="Ig-like_fold"/>
</dbReference>
<dbReference type="PANTHER" id="PTHR45889:SF3">
    <property type="entry name" value="CELL ADHESION MOLECULE 4"/>
    <property type="match status" value="1"/>
</dbReference>
<keyword evidence="2" id="KW-0812">Transmembrane</keyword>
<dbReference type="GO" id="GO:0043184">
    <property type="term" value="F:vascular endothelial growth factor receptor 2 binding"/>
    <property type="evidence" value="ECO:0007669"/>
    <property type="project" value="TreeGrafter"/>
</dbReference>
<dbReference type="SUPFAM" id="SSF48726">
    <property type="entry name" value="Immunoglobulin"/>
    <property type="match status" value="2"/>
</dbReference>
<name>V9L987_CALMI</name>
<evidence type="ECO:0000313" key="4">
    <source>
        <dbReference type="EMBL" id="AFP08395.1"/>
    </source>
</evidence>
<dbReference type="SMART" id="SM00409">
    <property type="entry name" value="IG"/>
    <property type="match status" value="1"/>
</dbReference>
<dbReference type="GO" id="GO:0007156">
    <property type="term" value="P:homophilic cell adhesion via plasma membrane adhesion molecules"/>
    <property type="evidence" value="ECO:0007669"/>
    <property type="project" value="TreeGrafter"/>
</dbReference>
<reference evidence="4" key="1">
    <citation type="journal article" date="2014" name="Nature">
        <title>Elephant shark genome provides unique insights into gnathostome evolution.</title>
        <authorList>
            <consortium name="International Elephant Shark Genome Sequencing Consortium"/>
            <person name="Venkatesh B."/>
            <person name="Lee A.P."/>
            <person name="Ravi V."/>
            <person name="Maurya A.K."/>
            <person name="Lian M.M."/>
            <person name="Swann J.B."/>
            <person name="Ohta Y."/>
            <person name="Flajnik M.F."/>
            <person name="Sutoh Y."/>
            <person name="Kasahara M."/>
            <person name="Hoon S."/>
            <person name="Gangu V."/>
            <person name="Roy S.W."/>
            <person name="Irimia M."/>
            <person name="Korzh V."/>
            <person name="Kondrychyn I."/>
            <person name="Lim Z.W."/>
            <person name="Tay B.H."/>
            <person name="Tohari S."/>
            <person name="Kong K.W."/>
            <person name="Ho S."/>
            <person name="Lorente-Galdos B."/>
            <person name="Quilez J."/>
            <person name="Marques-Bonet T."/>
            <person name="Raney B.J."/>
            <person name="Ingham P.W."/>
            <person name="Tay A."/>
            <person name="Hillier L.W."/>
            <person name="Minx P."/>
            <person name="Boehm T."/>
            <person name="Wilson R.K."/>
            <person name="Brenner S."/>
            <person name="Warren W.C."/>
        </authorList>
    </citation>
    <scope>NUCLEOTIDE SEQUENCE</scope>
    <source>
        <tissue evidence="4">Brain</tissue>
    </source>
</reference>
<feature type="region of interest" description="Disordered" evidence="1">
    <location>
        <begin position="38"/>
        <end position="58"/>
    </location>
</feature>
<evidence type="ECO:0000256" key="1">
    <source>
        <dbReference type="SAM" id="MobiDB-lite"/>
    </source>
</evidence>
<feature type="domain" description="Ig-like" evidence="3">
    <location>
        <begin position="128"/>
        <end position="211"/>
    </location>
</feature>
<accession>V9L987</accession>
<keyword evidence="2" id="KW-0472">Membrane</keyword>
<dbReference type="InterPro" id="IPR036179">
    <property type="entry name" value="Ig-like_dom_sf"/>
</dbReference>
<dbReference type="SMART" id="SM00408">
    <property type="entry name" value="IGc2"/>
    <property type="match status" value="1"/>
</dbReference>
<organism evidence="4">
    <name type="scientific">Callorhinchus milii</name>
    <name type="common">Ghost shark</name>
    <dbReference type="NCBI Taxonomy" id="7868"/>
    <lineage>
        <taxon>Eukaryota</taxon>
        <taxon>Metazoa</taxon>
        <taxon>Chordata</taxon>
        <taxon>Craniata</taxon>
        <taxon>Vertebrata</taxon>
        <taxon>Chondrichthyes</taxon>
        <taxon>Holocephali</taxon>
        <taxon>Chimaeriformes</taxon>
        <taxon>Callorhinchidae</taxon>
        <taxon>Callorhinchus</taxon>
    </lineage>
</organism>
<feature type="non-terminal residue" evidence="4">
    <location>
        <position position="1"/>
    </location>
</feature>
<dbReference type="InterPro" id="IPR003599">
    <property type="entry name" value="Ig_sub"/>
</dbReference>
<dbReference type="InterPro" id="IPR007110">
    <property type="entry name" value="Ig-like_dom"/>
</dbReference>
<dbReference type="EMBL" id="JW875878">
    <property type="protein sequence ID" value="AFP08395.1"/>
    <property type="molecule type" value="mRNA"/>
</dbReference>
<dbReference type="InterPro" id="IPR003598">
    <property type="entry name" value="Ig_sub2"/>
</dbReference>
<sequence>THTHTLTQTLTHPLTQTLTHPLTQTLTHPLTQTLTHTLTQGREGDTHTHPHTPTHTPPATIHWVRHNQRLTGNVSQEVVGKVVRVSSRIRFPVDHSDDGDRVTCGAVLPGRGDTQRVTHTTLSVQYSPRVSIPNPLGVFREGNRLILNCAVSANPPPESVSWRRLNDLLPEGSEIRGRSLVIASVSVFDNGTYVCQAENSLGHASAEYTLVVYGRGAVVETQTEGFAVIGGISALLIFAVICGLIITIWCSLRQKGSYLTHEATGLDEHGEAREAFINGTENHEKEYFI</sequence>
<dbReference type="AlphaFoldDB" id="V9L987"/>
<dbReference type="Gene3D" id="2.60.40.10">
    <property type="entry name" value="Immunoglobulins"/>
    <property type="match status" value="2"/>
</dbReference>
<proteinExistence type="evidence at transcript level"/>
<dbReference type="PANTHER" id="PTHR45889">
    <property type="entry name" value="IG-LIKE DOMAIN-CONTAINING PROTEIN"/>
    <property type="match status" value="1"/>
</dbReference>
<dbReference type="Pfam" id="PF13927">
    <property type="entry name" value="Ig_3"/>
    <property type="match status" value="1"/>
</dbReference>